<dbReference type="EMBL" id="MGJB01000009">
    <property type="protein sequence ID" value="OGM98742.1"/>
    <property type="molecule type" value="Genomic_DNA"/>
</dbReference>
<reference evidence="2 3" key="1">
    <citation type="journal article" date="2016" name="Nat. Commun.">
        <title>Thousands of microbial genomes shed light on interconnected biogeochemical processes in an aquifer system.</title>
        <authorList>
            <person name="Anantharaman K."/>
            <person name="Brown C.T."/>
            <person name="Hug L.A."/>
            <person name="Sharon I."/>
            <person name="Castelle C.J."/>
            <person name="Probst A.J."/>
            <person name="Thomas B.C."/>
            <person name="Singh A."/>
            <person name="Wilkins M.J."/>
            <person name="Karaoz U."/>
            <person name="Brodie E.L."/>
            <person name="Williams K.H."/>
            <person name="Hubbard S.S."/>
            <person name="Banfield J.F."/>
        </authorList>
    </citation>
    <scope>NUCLEOTIDE SEQUENCE [LARGE SCALE GENOMIC DNA]</scope>
</reference>
<comment type="caution">
    <text evidence="2">The sequence shown here is derived from an EMBL/GenBank/DDBJ whole genome shotgun (WGS) entry which is preliminary data.</text>
</comment>
<name>A0A1F8ED40_9BACT</name>
<evidence type="ECO:0000313" key="3">
    <source>
        <dbReference type="Proteomes" id="UP000176893"/>
    </source>
</evidence>
<sequence length="205" mass="23854">MFILIPLVLMLASAIGISIIFFRKMPYLNKLTPETHLSAQSSVLGYFLIDLLPELSERLQNLKLKEYGNLWFIELEKFLRRLRVISLKIDRISESWIKKIRKGNISRTTTSVITEKTEITETPILKVQSTLKTNTEEIKKEEQRLIIEIAKNPKDFKLYEILGDLYVKMKSFSDAKESFEAAIELSPHDEKLQKRLSQVAKKLIK</sequence>
<accession>A0A1F8ED40</accession>
<evidence type="ECO:0000256" key="1">
    <source>
        <dbReference type="PROSITE-ProRule" id="PRU00339"/>
    </source>
</evidence>
<dbReference type="STRING" id="1802661.A2649_04240"/>
<dbReference type="Proteomes" id="UP000176893">
    <property type="component" value="Unassembled WGS sequence"/>
</dbReference>
<dbReference type="InterPro" id="IPR019734">
    <property type="entry name" value="TPR_rpt"/>
</dbReference>
<gene>
    <name evidence="2" type="ORF">A2649_04240</name>
</gene>
<evidence type="ECO:0000313" key="2">
    <source>
        <dbReference type="EMBL" id="OGM98742.1"/>
    </source>
</evidence>
<dbReference type="Gene3D" id="1.25.40.10">
    <property type="entry name" value="Tetratricopeptide repeat domain"/>
    <property type="match status" value="1"/>
</dbReference>
<protein>
    <submittedName>
        <fullName evidence="2">Uncharacterized protein</fullName>
    </submittedName>
</protein>
<dbReference type="SUPFAM" id="SSF48452">
    <property type="entry name" value="TPR-like"/>
    <property type="match status" value="1"/>
</dbReference>
<dbReference type="AlphaFoldDB" id="A0A1F8ED40"/>
<organism evidence="2 3">
    <name type="scientific">Candidatus Yanofskybacteria bacterium RIFCSPHIGHO2_01_FULL_41_26</name>
    <dbReference type="NCBI Taxonomy" id="1802661"/>
    <lineage>
        <taxon>Bacteria</taxon>
        <taxon>Candidatus Yanofskyibacteriota</taxon>
    </lineage>
</organism>
<proteinExistence type="predicted"/>
<keyword evidence="1" id="KW-0802">TPR repeat</keyword>
<dbReference type="InterPro" id="IPR011990">
    <property type="entry name" value="TPR-like_helical_dom_sf"/>
</dbReference>
<feature type="repeat" description="TPR" evidence="1">
    <location>
        <begin position="156"/>
        <end position="189"/>
    </location>
</feature>
<dbReference type="PROSITE" id="PS50005">
    <property type="entry name" value="TPR"/>
    <property type="match status" value="1"/>
</dbReference>